<proteinExistence type="predicted"/>
<evidence type="ECO:0000313" key="2">
    <source>
        <dbReference type="EMBL" id="KAJ7698234.1"/>
    </source>
</evidence>
<dbReference type="AlphaFoldDB" id="A0AAD7GJP3"/>
<evidence type="ECO:0000256" key="1">
    <source>
        <dbReference type="SAM" id="MobiDB-lite"/>
    </source>
</evidence>
<evidence type="ECO:0000313" key="3">
    <source>
        <dbReference type="Proteomes" id="UP001215598"/>
    </source>
</evidence>
<accession>A0AAD7GJP3</accession>
<organism evidence="2 3">
    <name type="scientific">Mycena metata</name>
    <dbReference type="NCBI Taxonomy" id="1033252"/>
    <lineage>
        <taxon>Eukaryota</taxon>
        <taxon>Fungi</taxon>
        <taxon>Dikarya</taxon>
        <taxon>Basidiomycota</taxon>
        <taxon>Agaricomycotina</taxon>
        <taxon>Agaricomycetes</taxon>
        <taxon>Agaricomycetidae</taxon>
        <taxon>Agaricales</taxon>
        <taxon>Marasmiineae</taxon>
        <taxon>Mycenaceae</taxon>
        <taxon>Mycena</taxon>
    </lineage>
</organism>
<dbReference type="EMBL" id="JARKIB010000593">
    <property type="protein sequence ID" value="KAJ7698234.1"/>
    <property type="molecule type" value="Genomic_DNA"/>
</dbReference>
<protein>
    <submittedName>
        <fullName evidence="2">Uncharacterized protein</fullName>
    </submittedName>
</protein>
<keyword evidence="3" id="KW-1185">Reference proteome</keyword>
<sequence length="544" mass="59924">MAAETGPRRSLVFPFELSTIGYLSTTTSPPARPYIPALRACAMWSLYCSFLASVERLLTLYATAKDNSSRAELRNAVHLEQKDRSLKHMLATAFFPLAHTRQTPHHLLDSTPCFKLDIFNKFLVDSVISESEPYNSIETIEILRPDRILVISDPSALRECLRTLRAIVHRTKNEAVGINDIDRALGVYLPLFDTLVDPEMENSVADALITYLNGRQHPGAVLHVLHQCDVARIWFRVTRRLTRADRPDDVLTAVCAPASCSSTRVLPPVSQYSTSVAAMLRTVALHAAETVRLPIFTNNKDTTTSFAALQYLWTSPLLPSSPTAPLVSTPVADTSKTSTDPPSPLDPDAHQLRSLLTNARLALLTQFIADCASSSSPAPYNALPTLSHLGAASPLIADIPPAPDLETQTQTRFAQQLWAFVGLANEPLLQAVLECPLVSGLRWLESHHDNGYGNGATGRAMRRAMDKAWLLGMQLPIVRETLERLPLVEAGDTPPELEGIEIVDDGADIRSAPGEVQDRRRLKLWICSAMYQKRVSALLTLYTT</sequence>
<reference evidence="2" key="1">
    <citation type="submission" date="2023-03" db="EMBL/GenBank/DDBJ databases">
        <title>Massive genome expansion in bonnet fungi (Mycena s.s.) driven by repeated elements and novel gene families across ecological guilds.</title>
        <authorList>
            <consortium name="Lawrence Berkeley National Laboratory"/>
            <person name="Harder C.B."/>
            <person name="Miyauchi S."/>
            <person name="Viragh M."/>
            <person name="Kuo A."/>
            <person name="Thoen E."/>
            <person name="Andreopoulos B."/>
            <person name="Lu D."/>
            <person name="Skrede I."/>
            <person name="Drula E."/>
            <person name="Henrissat B."/>
            <person name="Morin E."/>
            <person name="Kohler A."/>
            <person name="Barry K."/>
            <person name="LaButti K."/>
            <person name="Morin E."/>
            <person name="Salamov A."/>
            <person name="Lipzen A."/>
            <person name="Mereny Z."/>
            <person name="Hegedus B."/>
            <person name="Baldrian P."/>
            <person name="Stursova M."/>
            <person name="Weitz H."/>
            <person name="Taylor A."/>
            <person name="Grigoriev I.V."/>
            <person name="Nagy L.G."/>
            <person name="Martin F."/>
            <person name="Kauserud H."/>
        </authorList>
    </citation>
    <scope>NUCLEOTIDE SEQUENCE</scope>
    <source>
        <strain evidence="2">CBHHK182m</strain>
    </source>
</reference>
<feature type="region of interest" description="Disordered" evidence="1">
    <location>
        <begin position="324"/>
        <end position="349"/>
    </location>
</feature>
<comment type="caution">
    <text evidence="2">The sequence shown here is derived from an EMBL/GenBank/DDBJ whole genome shotgun (WGS) entry which is preliminary data.</text>
</comment>
<feature type="compositionally biased region" description="Low complexity" evidence="1">
    <location>
        <begin position="324"/>
        <end position="340"/>
    </location>
</feature>
<gene>
    <name evidence="2" type="ORF">B0H16DRAFT_1837699</name>
</gene>
<dbReference type="Proteomes" id="UP001215598">
    <property type="component" value="Unassembled WGS sequence"/>
</dbReference>
<name>A0AAD7GJP3_9AGAR</name>